<proteinExistence type="predicted"/>
<reference evidence="2" key="1">
    <citation type="journal article" date="2014" name="Int. J. Syst. Evol. Microbiol.">
        <title>Complete genome sequence of Corynebacterium casei LMG S-19264T (=DSM 44701T), isolated from a smear-ripened cheese.</title>
        <authorList>
            <consortium name="US DOE Joint Genome Institute (JGI-PGF)"/>
            <person name="Walter F."/>
            <person name="Albersmeier A."/>
            <person name="Kalinowski J."/>
            <person name="Ruckert C."/>
        </authorList>
    </citation>
    <scope>NUCLEOTIDE SEQUENCE</scope>
    <source>
        <strain evidence="2">CGMCC 1.15448</strain>
    </source>
</reference>
<dbReference type="Proteomes" id="UP000607559">
    <property type="component" value="Unassembled WGS sequence"/>
</dbReference>
<dbReference type="GO" id="GO:0006352">
    <property type="term" value="P:DNA-templated transcription initiation"/>
    <property type="evidence" value="ECO:0007669"/>
    <property type="project" value="InterPro"/>
</dbReference>
<dbReference type="GO" id="GO:0003700">
    <property type="term" value="F:DNA-binding transcription factor activity"/>
    <property type="evidence" value="ECO:0007669"/>
    <property type="project" value="InterPro"/>
</dbReference>
<evidence type="ECO:0000256" key="1">
    <source>
        <dbReference type="SAM" id="MobiDB-lite"/>
    </source>
</evidence>
<dbReference type="EMBL" id="BMJC01000004">
    <property type="protein sequence ID" value="GGB11424.1"/>
    <property type="molecule type" value="Genomic_DNA"/>
</dbReference>
<feature type="region of interest" description="Disordered" evidence="1">
    <location>
        <begin position="83"/>
        <end position="102"/>
    </location>
</feature>
<evidence type="ECO:0000313" key="2">
    <source>
        <dbReference type="EMBL" id="GGB11424.1"/>
    </source>
</evidence>
<dbReference type="AlphaFoldDB" id="A0A8J2UFZ4"/>
<comment type="caution">
    <text evidence="2">The sequence shown here is derived from an EMBL/GenBank/DDBJ whole genome shotgun (WGS) entry which is preliminary data.</text>
</comment>
<name>A0A8J2UFZ4_9BACT</name>
<dbReference type="SUPFAM" id="SSF88946">
    <property type="entry name" value="Sigma2 domain of RNA polymerase sigma factors"/>
    <property type="match status" value="1"/>
</dbReference>
<organism evidence="2 3">
    <name type="scientific">Puia dinghuensis</name>
    <dbReference type="NCBI Taxonomy" id="1792502"/>
    <lineage>
        <taxon>Bacteria</taxon>
        <taxon>Pseudomonadati</taxon>
        <taxon>Bacteroidota</taxon>
        <taxon>Chitinophagia</taxon>
        <taxon>Chitinophagales</taxon>
        <taxon>Chitinophagaceae</taxon>
        <taxon>Puia</taxon>
    </lineage>
</organism>
<evidence type="ECO:0000313" key="3">
    <source>
        <dbReference type="Proteomes" id="UP000607559"/>
    </source>
</evidence>
<protein>
    <recommendedName>
        <fullName evidence="4">Sigma-70 family RNA polymerase sigma factor</fullName>
    </recommendedName>
</protein>
<sequence length="169" mass="19426">MVGQKEDHLVSLYRESFPDFARMVRRMSGTLEQAKDSFHDALLIFMEKEKAGKLHLHSSPKAYLIGIAKICWLRTLNNDPHLPLPEGFEAPQPEEEADKEEREKSLLESLQKSGKKCLELLKAFYYDHCSMPDIATRFGFKGGRSATVQKHKCLEKVRQTIKTSEVYAR</sequence>
<dbReference type="RefSeq" id="WP_188934777.1">
    <property type="nucleotide sequence ID" value="NZ_BMJC01000004.1"/>
</dbReference>
<gene>
    <name evidence="2" type="ORF">GCM10011511_38780</name>
</gene>
<reference evidence="2" key="2">
    <citation type="submission" date="2020-09" db="EMBL/GenBank/DDBJ databases">
        <authorList>
            <person name="Sun Q."/>
            <person name="Zhou Y."/>
        </authorList>
    </citation>
    <scope>NUCLEOTIDE SEQUENCE</scope>
    <source>
        <strain evidence="2">CGMCC 1.15448</strain>
    </source>
</reference>
<accession>A0A8J2UFZ4</accession>
<evidence type="ECO:0008006" key="4">
    <source>
        <dbReference type="Google" id="ProtNLM"/>
    </source>
</evidence>
<dbReference type="InterPro" id="IPR013325">
    <property type="entry name" value="RNA_pol_sigma_r2"/>
</dbReference>
<dbReference type="Gene3D" id="1.10.1740.10">
    <property type="match status" value="1"/>
</dbReference>
<keyword evidence="3" id="KW-1185">Reference proteome</keyword>